<gene>
    <name evidence="1" type="ORF">SAMN02745728_01664</name>
</gene>
<evidence type="ECO:0000313" key="2">
    <source>
        <dbReference type="Proteomes" id="UP000186469"/>
    </source>
</evidence>
<dbReference type="EMBL" id="FRDI01000008">
    <property type="protein sequence ID" value="SHN66636.1"/>
    <property type="molecule type" value="Genomic_DNA"/>
</dbReference>
<accession>A0A1M7T7E1</accession>
<evidence type="ECO:0008006" key="3">
    <source>
        <dbReference type="Google" id="ProtNLM"/>
    </source>
</evidence>
<proteinExistence type="predicted"/>
<evidence type="ECO:0000313" key="1">
    <source>
        <dbReference type="EMBL" id="SHN66636.1"/>
    </source>
</evidence>
<dbReference type="Proteomes" id="UP000186469">
    <property type="component" value="Unassembled WGS sequence"/>
</dbReference>
<organism evidence="1 2">
    <name type="scientific">Desulfovibrio litoralis DSM 11393</name>
    <dbReference type="NCBI Taxonomy" id="1121455"/>
    <lineage>
        <taxon>Bacteria</taxon>
        <taxon>Pseudomonadati</taxon>
        <taxon>Thermodesulfobacteriota</taxon>
        <taxon>Desulfovibrionia</taxon>
        <taxon>Desulfovibrionales</taxon>
        <taxon>Desulfovibrionaceae</taxon>
        <taxon>Desulfovibrio</taxon>
    </lineage>
</organism>
<protein>
    <recommendedName>
        <fullName evidence="3">Glycosyl transferases group 1</fullName>
    </recommendedName>
</protein>
<keyword evidence="2" id="KW-1185">Reference proteome</keyword>
<dbReference type="STRING" id="1121455.SAMN02745728_01664"/>
<sequence length="341" mass="40010">MNVKNIVFLFHTRRNRHDKRLKFITNLAPLTFNLSKEPYNLWYQKIFGKEYRDIDFSSNIFEYLSQTIFSSALMRSFMQAKIISKYKHDSYNIIVSSSWTVKNSIVIIDRMAINNEKLLSTLKKNQNIILIDVIDGVFDLNLLHYVDGIICCSHKAYNYYNTLSNRCMIFFIEHCADIRLPDKIEPLFSFSPYYFGAHENLLMYNSLRDLLTIVYTDHNSKITLNWMDKIPLANFHYALRPPMEKLVFKPFTKGFTAAWANSNILVHKDDGDAALYLGNDYPYLIHEDITESVVLEYLAKATDDFGSKDWNYALSIMKEIKEKISHENIAKQFWAMIKDIS</sequence>
<reference evidence="1 2" key="1">
    <citation type="submission" date="2016-12" db="EMBL/GenBank/DDBJ databases">
        <authorList>
            <person name="Song W.-J."/>
            <person name="Kurnit D.M."/>
        </authorList>
    </citation>
    <scope>NUCLEOTIDE SEQUENCE [LARGE SCALE GENOMIC DNA]</scope>
    <source>
        <strain evidence="1 2">DSM 11393</strain>
    </source>
</reference>
<name>A0A1M7T7E1_9BACT</name>
<dbReference type="AlphaFoldDB" id="A0A1M7T7E1"/>